<dbReference type="KEGG" id="dcb:C3Y92_04035"/>
<dbReference type="EMBL" id="CP026538">
    <property type="protein sequence ID" value="QAZ66453.1"/>
    <property type="molecule type" value="Genomic_DNA"/>
</dbReference>
<proteinExistence type="predicted"/>
<dbReference type="Proteomes" id="UP000293296">
    <property type="component" value="Chromosome"/>
</dbReference>
<dbReference type="AlphaFoldDB" id="A0A4P6HH64"/>
<dbReference type="Pfam" id="PF14350">
    <property type="entry name" value="Beta_protein"/>
    <property type="match status" value="1"/>
</dbReference>
<name>A0A4P6HH64_9BACT</name>
<dbReference type="OrthoDB" id="1492299at2"/>
<protein>
    <recommendedName>
        <fullName evidence="3">Beta protein</fullName>
    </recommendedName>
</protein>
<evidence type="ECO:0000313" key="2">
    <source>
        <dbReference type="Proteomes" id="UP000293296"/>
    </source>
</evidence>
<evidence type="ECO:0000313" key="1">
    <source>
        <dbReference type="EMBL" id="QAZ66453.1"/>
    </source>
</evidence>
<evidence type="ECO:0008006" key="3">
    <source>
        <dbReference type="Google" id="ProtNLM"/>
    </source>
</evidence>
<keyword evidence="2" id="KW-1185">Reference proteome</keyword>
<gene>
    <name evidence="1" type="ORF">C3Y92_04035</name>
</gene>
<accession>A0A4P6HH64</accession>
<reference evidence="1 2" key="1">
    <citation type="submission" date="2018-02" db="EMBL/GenBank/DDBJ databases">
        <title>Genome sequence of Desulfovibrio carbinolicus DSM 3852.</title>
        <authorList>
            <person name="Wilbanks E."/>
            <person name="Skennerton C.T."/>
            <person name="Orphan V.J."/>
        </authorList>
    </citation>
    <scope>NUCLEOTIDE SEQUENCE [LARGE SCALE GENOMIC DNA]</scope>
    <source>
        <strain evidence="1 2">DSM 3852</strain>
    </source>
</reference>
<organism evidence="1 2">
    <name type="scientific">Solidesulfovibrio carbinolicus</name>
    <dbReference type="NCBI Taxonomy" id="296842"/>
    <lineage>
        <taxon>Bacteria</taxon>
        <taxon>Pseudomonadati</taxon>
        <taxon>Thermodesulfobacteriota</taxon>
        <taxon>Desulfovibrionia</taxon>
        <taxon>Desulfovibrionales</taxon>
        <taxon>Desulfovibrionaceae</taxon>
        <taxon>Solidesulfovibrio</taxon>
    </lineage>
</organism>
<dbReference type="RefSeq" id="WP_129349731.1">
    <property type="nucleotide sequence ID" value="NZ_CP026538.1"/>
</dbReference>
<dbReference type="InterPro" id="IPR025683">
    <property type="entry name" value="Protein_beta"/>
</dbReference>
<sequence length="355" mass="39492">MPIFPRSSGKRYIPMLKTKEGELKSLYHLTTQQKNLITPLLELHSNDKIKDNTTLQQYCTKISQSWPGHQPLYFDGNSVAFFTNTNIGPSPSLTLFSQLIHAGLSIIPVTDPCRPIEYQTAISTIVQNQGNGICLRIPAILLNNRAQVISDIQTTLSSISVQTTATDILIDLGDIHPASPNAVSMHIPWLITEINALNAAAPWREIILAGSSFPQIIPGNPQTLSRIDRIEWIIWDNLRVSPQLQRVPNFSDYTCLPATPLPPAPYMAPAPKIRYTADTYWLVAKGQSVKQAPPTQYYRLSQIVSGLPEFCGPQFSFGDDYISQRASQAPPSTGYFTQWLTADVNHHIAYIIAQI</sequence>